<proteinExistence type="predicted"/>
<name>A0A2G9YTT4_9BACT</name>
<reference evidence="1 2" key="1">
    <citation type="submission" date="2017-09" db="EMBL/GenBank/DDBJ databases">
        <title>Depth-based differentiation of microbial function through sediment-hosted aquifers and enrichment of novel symbionts in the deep terrestrial subsurface.</title>
        <authorList>
            <person name="Probst A.J."/>
            <person name="Ladd B."/>
            <person name="Jarett J.K."/>
            <person name="Geller-Mcgrath D.E."/>
            <person name="Sieber C.M."/>
            <person name="Emerson J.B."/>
            <person name="Anantharaman K."/>
            <person name="Thomas B.C."/>
            <person name="Malmstrom R."/>
            <person name="Stieglmeier M."/>
            <person name="Klingl A."/>
            <person name="Woyke T."/>
            <person name="Ryan C.M."/>
            <person name="Banfield J.F."/>
        </authorList>
    </citation>
    <scope>NUCLEOTIDE SEQUENCE [LARGE SCALE GENOMIC DNA]</scope>
    <source>
        <strain evidence="1">CG23_combo_of_CG06-09_8_20_14_all_39_17</strain>
    </source>
</reference>
<comment type="caution">
    <text evidence="1">The sequence shown here is derived from an EMBL/GenBank/DDBJ whole genome shotgun (WGS) entry which is preliminary data.</text>
</comment>
<protein>
    <recommendedName>
        <fullName evidence="3">DUF11 domain-containing protein</fullName>
    </recommendedName>
</protein>
<evidence type="ECO:0000313" key="1">
    <source>
        <dbReference type="EMBL" id="PIP22646.1"/>
    </source>
</evidence>
<gene>
    <name evidence="1" type="ORF">COX37_02900</name>
</gene>
<organism evidence="1 2">
    <name type="scientific">Candidatus Nealsonbacteria bacterium CG23_combo_of_CG06-09_8_20_14_all_39_17</name>
    <dbReference type="NCBI Taxonomy" id="1974722"/>
    <lineage>
        <taxon>Bacteria</taxon>
        <taxon>Candidatus Nealsoniibacteriota</taxon>
    </lineage>
</organism>
<accession>A0A2G9YTT4</accession>
<dbReference type="AlphaFoldDB" id="A0A2G9YTT4"/>
<dbReference type="Proteomes" id="UP000229976">
    <property type="component" value="Unassembled WGS sequence"/>
</dbReference>
<evidence type="ECO:0008006" key="3">
    <source>
        <dbReference type="Google" id="ProtNLM"/>
    </source>
</evidence>
<sequence>MKRKVILFLLLLALVCGGAGYWTWQKNSYSKDILKLELLGKEDATVAEEIEYTVKYKNNGDIRLEEAKLIFEYPQYSIVEDNILRKEIDLEDIYPGEEKTISFKTRLLGKEGDIKKANVRLSYKPKNLKAKYESSTSLATRIKSVPLTFEFDMPSRIEPLKDFKFRLNYFSNIDYPILGLRVVADYPSGYEFKESAPRDLEKKEWEVGVLNRAEGGRIEVTGQLSGGVGEDELFRAKIGTWRDGEFVVLKEAIKGASIIEPSLDMAQKINSNPKFTASPGDWLHYEVSFKNIGKDSLDSLILINKLEGNFFDFSTIKSDYGSFQPGDNSIIFDWKKVPKLQILSSMEEGSVEFWVKLKDDLGVAKNSEIKNTITLNQAREEFVTKVNSKIFLSQRGYFQDEIFGNDGPIPPQTGSETTYTIMWQVKNYSNDVNNAKVKAVLSEGVRLTGKIFPEDQSSKLAFDSQSREIVWAVGDLKAGEGIMTSAPNISFQISFTPSEAQKGKLAQLIGEASLMGEDAWTKGNLETKSPAIDTVLPDDLTVNEKEGTIQ</sequence>
<evidence type="ECO:0000313" key="2">
    <source>
        <dbReference type="Proteomes" id="UP000229976"/>
    </source>
</evidence>
<dbReference type="EMBL" id="PCRO01000035">
    <property type="protein sequence ID" value="PIP22646.1"/>
    <property type="molecule type" value="Genomic_DNA"/>
</dbReference>